<name>A0A6H5H4G5_9HEMI</name>
<organism evidence="3 4">
    <name type="scientific">Nesidiocoris tenuis</name>
    <dbReference type="NCBI Taxonomy" id="355587"/>
    <lineage>
        <taxon>Eukaryota</taxon>
        <taxon>Metazoa</taxon>
        <taxon>Ecdysozoa</taxon>
        <taxon>Arthropoda</taxon>
        <taxon>Hexapoda</taxon>
        <taxon>Insecta</taxon>
        <taxon>Pterygota</taxon>
        <taxon>Neoptera</taxon>
        <taxon>Paraneoptera</taxon>
        <taxon>Hemiptera</taxon>
        <taxon>Heteroptera</taxon>
        <taxon>Panheteroptera</taxon>
        <taxon>Cimicomorpha</taxon>
        <taxon>Miridae</taxon>
        <taxon>Dicyphina</taxon>
        <taxon>Nesidiocoris</taxon>
    </lineage>
</organism>
<dbReference type="Proteomes" id="UP000479000">
    <property type="component" value="Unassembled WGS sequence"/>
</dbReference>
<evidence type="ECO:0000256" key="1">
    <source>
        <dbReference type="SAM" id="MobiDB-lite"/>
    </source>
</evidence>
<feature type="region of interest" description="Disordered" evidence="1">
    <location>
        <begin position="1"/>
        <end position="78"/>
    </location>
</feature>
<evidence type="ECO:0000313" key="2">
    <source>
        <dbReference type="EMBL" id="CAB0010315.1"/>
    </source>
</evidence>
<evidence type="ECO:0000313" key="3">
    <source>
        <dbReference type="EMBL" id="CAB0010320.1"/>
    </source>
</evidence>
<sequence>LVTNTSTGKSSPSRTFRIPRIPNGRSRRPSSSFGFPHQNSLKTRTDDTYNVPELRNRARPTGESPSAVKSSRGSRTDVRKEICRAGMPTLAVITSRQGFPAWQDRHFGILWRLLLNSDSFILY</sequence>
<proteinExistence type="predicted"/>
<evidence type="ECO:0000313" key="4">
    <source>
        <dbReference type="Proteomes" id="UP000479000"/>
    </source>
</evidence>
<dbReference type="AlphaFoldDB" id="A0A6H5H4G5"/>
<accession>A0A6H5H4G5</accession>
<keyword evidence="4" id="KW-1185">Reference proteome</keyword>
<feature type="non-terminal residue" evidence="3">
    <location>
        <position position="1"/>
    </location>
</feature>
<feature type="compositionally biased region" description="Polar residues" evidence="1">
    <location>
        <begin position="63"/>
        <end position="73"/>
    </location>
</feature>
<feature type="compositionally biased region" description="Polar residues" evidence="1">
    <location>
        <begin position="1"/>
        <end position="14"/>
    </location>
</feature>
<gene>
    <name evidence="2" type="ORF">NTEN_LOCUS15360</name>
    <name evidence="3" type="ORF">NTEN_LOCUS15365</name>
</gene>
<reference evidence="3 4" key="1">
    <citation type="submission" date="2020-02" db="EMBL/GenBank/DDBJ databases">
        <authorList>
            <person name="Ferguson B K."/>
        </authorList>
    </citation>
    <scope>NUCLEOTIDE SEQUENCE [LARGE SCALE GENOMIC DNA]</scope>
</reference>
<protein>
    <submittedName>
        <fullName evidence="3">Uncharacterized protein</fullName>
    </submittedName>
</protein>
<dbReference type="EMBL" id="CADCXU010022982">
    <property type="protein sequence ID" value="CAB0010315.1"/>
    <property type="molecule type" value="Genomic_DNA"/>
</dbReference>
<feature type="compositionally biased region" description="Low complexity" evidence="1">
    <location>
        <begin position="18"/>
        <end position="36"/>
    </location>
</feature>
<dbReference type="EMBL" id="CADCXU010022988">
    <property type="protein sequence ID" value="CAB0010320.1"/>
    <property type="molecule type" value="Genomic_DNA"/>
</dbReference>